<evidence type="ECO:0000313" key="3">
    <source>
        <dbReference type="Proteomes" id="UP000204364"/>
    </source>
</evidence>
<reference evidence="2 3" key="1">
    <citation type="journal article" date="2016" name="Virology">
        <title>The genomic content and context of auxiliary metabolic genes in marine cyanomyoviruses.</title>
        <authorList>
            <person name="Crummett L.T."/>
            <person name="Puxty R.J."/>
            <person name="Weihe C."/>
            <person name="Marston M.F."/>
            <person name="Martiny J.B."/>
        </authorList>
    </citation>
    <scope>NUCLEOTIDE SEQUENCE [LARGE SCALE GENOMIC DNA]</scope>
    <source>
        <strain evidence="2">0810PA09</strain>
    </source>
</reference>
<dbReference type="EMBL" id="KU686210">
    <property type="protein sequence ID" value="AOV61671.1"/>
    <property type="molecule type" value="Genomic_DNA"/>
</dbReference>
<dbReference type="GeneID" id="30310151"/>
<gene>
    <name evidence="2" type="ORF">P090810_198</name>
</gene>
<keyword evidence="1" id="KW-0472">Membrane</keyword>
<proteinExistence type="predicted"/>
<dbReference type="KEGG" id="vg:30310151"/>
<sequence>MKIGDTVLSVSMRGAFVWLHLFCIRFLLEKRHMNFAMTSPLRACVVVY</sequence>
<protein>
    <submittedName>
        <fullName evidence="2">Uncharacterized protein</fullName>
    </submittedName>
</protein>
<dbReference type="RefSeq" id="YP_009325187.1">
    <property type="nucleotide sequence ID" value="NC_031944.1"/>
</dbReference>
<keyword evidence="3" id="KW-1185">Reference proteome</keyword>
<organism evidence="2 3">
    <name type="scientific">Synechococcus phage S-WAM1</name>
    <dbReference type="NCBI Taxonomy" id="1815521"/>
    <lineage>
        <taxon>Viruses</taxon>
        <taxon>Duplodnaviria</taxon>
        <taxon>Heunggongvirae</taxon>
        <taxon>Uroviricota</taxon>
        <taxon>Caudoviricetes</taxon>
        <taxon>Pantevenvirales</taxon>
        <taxon>Kyanoviridae</taxon>
        <taxon>Sokavirus</taxon>
        <taxon>Sokavirus swam1</taxon>
    </lineage>
</organism>
<keyword evidence="1" id="KW-1133">Transmembrane helix</keyword>
<evidence type="ECO:0000313" key="2">
    <source>
        <dbReference type="EMBL" id="AOV61671.1"/>
    </source>
</evidence>
<keyword evidence="1" id="KW-0812">Transmembrane</keyword>
<feature type="transmembrane region" description="Helical" evidence="1">
    <location>
        <begin position="6"/>
        <end position="28"/>
    </location>
</feature>
<accession>A0A1D8KSN0</accession>
<dbReference type="Proteomes" id="UP000204364">
    <property type="component" value="Segment"/>
</dbReference>
<name>A0A1D8KSN0_9CAUD</name>
<evidence type="ECO:0000256" key="1">
    <source>
        <dbReference type="SAM" id="Phobius"/>
    </source>
</evidence>